<evidence type="ECO:0000256" key="1">
    <source>
        <dbReference type="ARBA" id="ARBA00022729"/>
    </source>
</evidence>
<dbReference type="OrthoDB" id="3289082at2"/>
<feature type="domain" description="IPT/TIG" evidence="2">
    <location>
        <begin position="204"/>
        <end position="283"/>
    </location>
</feature>
<dbReference type="InterPro" id="IPR014756">
    <property type="entry name" value="Ig_E-set"/>
</dbReference>
<dbReference type="CDD" id="cd00102">
    <property type="entry name" value="IPT"/>
    <property type="match status" value="3"/>
</dbReference>
<dbReference type="Proteomes" id="UP000239874">
    <property type="component" value="Unassembled WGS sequence"/>
</dbReference>
<dbReference type="InterPro" id="IPR052387">
    <property type="entry name" value="Fibrocystin"/>
</dbReference>
<dbReference type="Gene3D" id="2.60.40.10">
    <property type="entry name" value="Immunoglobulins"/>
    <property type="match status" value="6"/>
</dbReference>
<dbReference type="GO" id="GO:0005975">
    <property type="term" value="P:carbohydrate metabolic process"/>
    <property type="evidence" value="ECO:0007669"/>
    <property type="project" value="UniProtKB-ARBA"/>
</dbReference>
<keyword evidence="3" id="KW-0675">Receptor</keyword>
<dbReference type="CDD" id="cd00603">
    <property type="entry name" value="IPT_PCSR"/>
    <property type="match status" value="1"/>
</dbReference>
<evidence type="ECO:0000259" key="2">
    <source>
        <dbReference type="SMART" id="SM00429"/>
    </source>
</evidence>
<dbReference type="PANTHER" id="PTHR46769:SF2">
    <property type="entry name" value="FIBROCYSTIN-L ISOFORM 2 PRECURSOR-RELATED"/>
    <property type="match status" value="1"/>
</dbReference>
<sequence length="536" mass="51512">MQGHPCLPGAVTPFPALHYTEHQSHSRITTVARCRRSMFMAAPTITSLTPASGPAAGGNNVVITGTGFSGPTTVQFGGTATTFTIDSTTQITAIAPPGTGAVQVTVTTSGGVSNGVVYTYAGVPSLTSVSPNQGSTSGGTSVTLTGTNLSGATAVRFGTTAASFTVVSATQITATAPAGTGTVQVTVTTPVGTSNGISYTYVQVPSLTSLSPSSGPAAGGTTITLTGANLAGATAVRFGTTAASFTVVSATQITASAPAGTGTVQVTVTTPAGTSNGISYTYAAMPSLTGVSPNQGPTSGGNTVTLTGTNLSGATAVRFGTSAALSFTVVSATQITAVAPPGGAGAVDVTVVTPGGSSTVASSYFYLNVPTLTGIAPTSGPLAGGATVVLTGTNLASATAVIFGAAPASSFTVVSATQITAIAPAGTGTVQVTVTTPGGISNGISYTNLPAPTLTGLSPNQGPATGGNTVTITGTNLAQTTTVLFGTTTAAFTVISDHQIVAIAPAGAAGPISVTLATPAGTSTAATYTRVAPPAI</sequence>
<feature type="domain" description="IPT/TIG" evidence="2">
    <location>
        <begin position="285"/>
        <end position="367"/>
    </location>
</feature>
<dbReference type="EMBL" id="PSZC01000004">
    <property type="protein sequence ID" value="PPJ38882.1"/>
    <property type="molecule type" value="Genomic_DNA"/>
</dbReference>
<dbReference type="SUPFAM" id="SSF81296">
    <property type="entry name" value="E set domains"/>
    <property type="match status" value="6"/>
</dbReference>
<proteinExistence type="predicted"/>
<protein>
    <submittedName>
        <fullName evidence="3">Cell surface receptor IPT/TIG domain-containing protein</fullName>
    </submittedName>
</protein>
<reference evidence="3 4" key="1">
    <citation type="submission" date="2018-02" db="EMBL/GenBank/DDBJ databases">
        <title>8 Nocardia nova and 1 Nocardia cyriacigeorgica strain used for evolution to TMP-SMX.</title>
        <authorList>
            <person name="Mehta H."/>
            <person name="Weng J."/>
            <person name="Shamoo Y."/>
        </authorList>
    </citation>
    <scope>NUCLEOTIDE SEQUENCE [LARGE SCALE GENOMIC DNA]</scope>
    <source>
        <strain evidence="3 4">MDA3139</strain>
    </source>
</reference>
<keyword evidence="1" id="KW-0732">Signal</keyword>
<evidence type="ECO:0000313" key="4">
    <source>
        <dbReference type="Proteomes" id="UP000239874"/>
    </source>
</evidence>
<dbReference type="InterPro" id="IPR002909">
    <property type="entry name" value="IPT_dom"/>
</dbReference>
<dbReference type="AlphaFoldDB" id="A0A2S6AUC0"/>
<gene>
    <name evidence="3" type="ORF">C5E45_08550</name>
</gene>
<organism evidence="3 4">
    <name type="scientific">Nocardia nova</name>
    <dbReference type="NCBI Taxonomy" id="37330"/>
    <lineage>
        <taxon>Bacteria</taxon>
        <taxon>Bacillati</taxon>
        <taxon>Actinomycetota</taxon>
        <taxon>Actinomycetes</taxon>
        <taxon>Mycobacteriales</taxon>
        <taxon>Nocardiaceae</taxon>
        <taxon>Nocardia</taxon>
    </lineage>
</organism>
<comment type="caution">
    <text evidence="3">The sequence shown here is derived from an EMBL/GenBank/DDBJ whole genome shotgun (WGS) entry which is preliminary data.</text>
</comment>
<dbReference type="PANTHER" id="PTHR46769">
    <property type="entry name" value="POLYCYSTIC KIDNEY AND HEPATIC DISEASE 1 (AUTOSOMAL RECESSIVE)-LIKE 1"/>
    <property type="match status" value="1"/>
</dbReference>
<feature type="domain" description="IPT/TIG" evidence="2">
    <location>
        <begin position="451"/>
        <end position="531"/>
    </location>
</feature>
<dbReference type="InterPro" id="IPR013783">
    <property type="entry name" value="Ig-like_fold"/>
</dbReference>
<evidence type="ECO:0000313" key="3">
    <source>
        <dbReference type="EMBL" id="PPJ38882.1"/>
    </source>
</evidence>
<accession>A0A2S6AUC0</accession>
<feature type="domain" description="IPT/TIG" evidence="2">
    <location>
        <begin position="369"/>
        <end position="449"/>
    </location>
</feature>
<dbReference type="SMART" id="SM00429">
    <property type="entry name" value="IPT"/>
    <property type="match status" value="6"/>
</dbReference>
<feature type="domain" description="IPT/TIG" evidence="2">
    <location>
        <begin position="42"/>
        <end position="121"/>
    </location>
</feature>
<dbReference type="Pfam" id="PF01833">
    <property type="entry name" value="TIG"/>
    <property type="match status" value="6"/>
</dbReference>
<name>A0A2S6AUC0_9NOCA</name>
<feature type="domain" description="IPT/TIG" evidence="2">
    <location>
        <begin position="123"/>
        <end position="202"/>
    </location>
</feature>